<keyword evidence="2" id="KW-1185">Reference proteome</keyword>
<accession>A0AAE0WTG4</accession>
<evidence type="ECO:0000313" key="1">
    <source>
        <dbReference type="EMBL" id="KAK3677845.1"/>
    </source>
</evidence>
<evidence type="ECO:0000313" key="2">
    <source>
        <dbReference type="Proteomes" id="UP001274830"/>
    </source>
</evidence>
<name>A0AAE0WTG4_9PEZI</name>
<organism evidence="1 2">
    <name type="scientific">Recurvomyces mirabilis</name>
    <dbReference type="NCBI Taxonomy" id="574656"/>
    <lineage>
        <taxon>Eukaryota</taxon>
        <taxon>Fungi</taxon>
        <taxon>Dikarya</taxon>
        <taxon>Ascomycota</taxon>
        <taxon>Pezizomycotina</taxon>
        <taxon>Dothideomycetes</taxon>
        <taxon>Dothideomycetidae</taxon>
        <taxon>Mycosphaerellales</taxon>
        <taxon>Teratosphaeriaceae</taxon>
        <taxon>Recurvomyces</taxon>
    </lineage>
</organism>
<protein>
    <submittedName>
        <fullName evidence="1">Uncharacterized protein</fullName>
    </submittedName>
</protein>
<dbReference type="AlphaFoldDB" id="A0AAE0WTG4"/>
<proteinExistence type="predicted"/>
<dbReference type="Proteomes" id="UP001274830">
    <property type="component" value="Unassembled WGS sequence"/>
</dbReference>
<dbReference type="EMBL" id="JAUTXT010000005">
    <property type="protein sequence ID" value="KAK3677845.1"/>
    <property type="molecule type" value="Genomic_DNA"/>
</dbReference>
<comment type="caution">
    <text evidence="1">The sequence shown here is derived from an EMBL/GenBank/DDBJ whole genome shotgun (WGS) entry which is preliminary data.</text>
</comment>
<sequence>MQQRWVSINPVAPASVPPRSTRKISYLSNEFIVGLVEDPPGTPLGVPEPPKWKTRAEFKDWLHGCDAAKGDEEDLEESAEDTSEDEEDWAIAAGGSTITRVDSATAVNDLANETKSRANSEEQMLLEFLSLSISP</sequence>
<reference evidence="1" key="1">
    <citation type="submission" date="2023-07" db="EMBL/GenBank/DDBJ databases">
        <title>Black Yeasts Isolated from many extreme environments.</title>
        <authorList>
            <person name="Coleine C."/>
            <person name="Stajich J.E."/>
            <person name="Selbmann L."/>
        </authorList>
    </citation>
    <scope>NUCLEOTIDE SEQUENCE</scope>
    <source>
        <strain evidence="1">CCFEE 5485</strain>
    </source>
</reference>
<gene>
    <name evidence="1" type="ORF">LTR78_001940</name>
</gene>